<dbReference type="SUPFAM" id="SSF53850">
    <property type="entry name" value="Periplasmic binding protein-like II"/>
    <property type="match status" value="1"/>
</dbReference>
<evidence type="ECO:0000256" key="2">
    <source>
        <dbReference type="ARBA" id="ARBA00022448"/>
    </source>
</evidence>
<accession>A0ABS2SNL6</accession>
<feature type="signal peptide" evidence="4">
    <location>
        <begin position="1"/>
        <end position="24"/>
    </location>
</feature>
<evidence type="ECO:0000256" key="1">
    <source>
        <dbReference type="ARBA" id="ARBA00008520"/>
    </source>
</evidence>
<dbReference type="Pfam" id="PF13416">
    <property type="entry name" value="SBP_bac_8"/>
    <property type="match status" value="1"/>
</dbReference>
<dbReference type="PROSITE" id="PS51257">
    <property type="entry name" value="PROKAR_LIPOPROTEIN"/>
    <property type="match status" value="1"/>
</dbReference>
<evidence type="ECO:0000256" key="4">
    <source>
        <dbReference type="SAM" id="SignalP"/>
    </source>
</evidence>
<name>A0ABS2SNL6_9BACI</name>
<evidence type="ECO:0000256" key="3">
    <source>
        <dbReference type="ARBA" id="ARBA00022729"/>
    </source>
</evidence>
<keyword evidence="6" id="KW-1185">Reference proteome</keyword>
<reference evidence="5" key="1">
    <citation type="submission" date="2021-01" db="EMBL/GenBank/DDBJ databases">
        <title>Genomic Encyclopedia of Type Strains, Phase IV (KMG-IV): sequencing the most valuable type-strain genomes for metagenomic binning, comparative biology and taxonomic classification.</title>
        <authorList>
            <person name="Goeker M."/>
        </authorList>
    </citation>
    <scope>NUCLEOTIDE SEQUENCE</scope>
    <source>
        <strain evidence="5">DSM 21943</strain>
    </source>
</reference>
<protein>
    <submittedName>
        <fullName evidence="5">Multiple sugar transport system substrate-binding protein</fullName>
    </submittedName>
</protein>
<evidence type="ECO:0000313" key="5">
    <source>
        <dbReference type="EMBL" id="MBM7837119.1"/>
    </source>
</evidence>
<dbReference type="PANTHER" id="PTHR30061:SF50">
    <property type="entry name" value="MALTOSE_MALTODEXTRIN-BINDING PERIPLASMIC PROTEIN"/>
    <property type="match status" value="1"/>
</dbReference>
<dbReference type="EMBL" id="JAFBCV010000001">
    <property type="protein sequence ID" value="MBM7837119.1"/>
    <property type="molecule type" value="Genomic_DNA"/>
</dbReference>
<organism evidence="5 6">
    <name type="scientific">Shouchella xiaoxiensis</name>
    <dbReference type="NCBI Taxonomy" id="766895"/>
    <lineage>
        <taxon>Bacteria</taxon>
        <taxon>Bacillati</taxon>
        <taxon>Bacillota</taxon>
        <taxon>Bacilli</taxon>
        <taxon>Bacillales</taxon>
        <taxon>Bacillaceae</taxon>
        <taxon>Shouchella</taxon>
    </lineage>
</organism>
<dbReference type="RefSeq" id="WP_204463950.1">
    <property type="nucleotide sequence ID" value="NZ_JAFBCV010000001.1"/>
</dbReference>
<dbReference type="Proteomes" id="UP001179280">
    <property type="component" value="Unassembled WGS sequence"/>
</dbReference>
<dbReference type="InterPro" id="IPR006059">
    <property type="entry name" value="SBP"/>
</dbReference>
<comment type="similarity">
    <text evidence="1">Belongs to the bacterial solute-binding protein 1 family.</text>
</comment>
<evidence type="ECO:0000313" key="6">
    <source>
        <dbReference type="Proteomes" id="UP001179280"/>
    </source>
</evidence>
<gene>
    <name evidence="5" type="ORF">JOC54_000350</name>
</gene>
<comment type="caution">
    <text evidence="5">The sequence shown here is derived from an EMBL/GenBank/DDBJ whole genome shotgun (WGS) entry which is preliminary data.</text>
</comment>
<keyword evidence="5" id="KW-0762">Sugar transport</keyword>
<dbReference type="Gene3D" id="3.40.190.10">
    <property type="entry name" value="Periplasmic binding protein-like II"/>
    <property type="match status" value="1"/>
</dbReference>
<proteinExistence type="inferred from homology"/>
<dbReference type="PANTHER" id="PTHR30061">
    <property type="entry name" value="MALTOSE-BINDING PERIPLASMIC PROTEIN"/>
    <property type="match status" value="1"/>
</dbReference>
<keyword evidence="3 4" id="KW-0732">Signal</keyword>
<keyword evidence="2" id="KW-0813">Transport</keyword>
<sequence>MFQKKYGYLLAGSIVLLFSGCSTASDENTLTWVTGSDSSPDAPDEEMSAYVQDNISDVENEYGFTMQHSIHTSNIDEAMARLQEQATRGQAPDFALIDGYAIERFEEHLQPLDELMAEFDMDIEDFLPFAQDVMIGDDGHVYGLYLSTDIRYIFYDTRFVPEPPTNWEEAMAISEDLVEQGYEGLTLPLGVGEGTSVTSLWPLYWGLGGELIDDEGNPAFYNEANREKMLDVFTAIHEGVERGAISKRMSTNGAENDGNAEISTGLVKMLYPGSWQINTFQDILGDDFQYWDVASLPMLDGGEQTTTVGGWAFGIFTNDPEKQQAAFDFLQRTYVGESGMARFTTRDGSMPVRSSVYESSEYEPIPFIDEFVEILEEEGRPRPPELSYNTISVQLQTAISQVVSGSKTPEEALEDAWEIVTFGLEGIE</sequence>
<feature type="chain" id="PRO_5046502700" evidence="4">
    <location>
        <begin position="25"/>
        <end position="428"/>
    </location>
</feature>